<organism evidence="3 4">
    <name type="scientific">Hymenobacter edaphi</name>
    <dbReference type="NCBI Taxonomy" id="2211146"/>
    <lineage>
        <taxon>Bacteria</taxon>
        <taxon>Pseudomonadati</taxon>
        <taxon>Bacteroidota</taxon>
        <taxon>Cytophagia</taxon>
        <taxon>Cytophagales</taxon>
        <taxon>Hymenobacteraceae</taxon>
        <taxon>Hymenobacter</taxon>
    </lineage>
</organism>
<sequence>MPTMYLMRSTVCGLLVGLGVGALSAPAVLAQTKVQAVTNPQERQPEQVWDFTKRTREASLPRIVAGVWVPDWATQPDSCVLLLHCRHSLSAPQPTPYKQTPFRFTASGATVTLDADNRFLFITPFADPVILRAYRGRKLVFTYRFRVFLLPPPTVVCTLSNADQRLEQLPLTDRTVSLKAQPNQMLAVFLPDDARYRVSQAEISLRRANEPVGAPIQVVVAPDQTTHADIGLGPLGAEARAGDELLIRVSKLQRKAANDEIEEVSFNQQYTIPLR</sequence>
<proteinExistence type="predicted"/>
<dbReference type="EMBL" id="QHKM01000007">
    <property type="protein sequence ID" value="RAK64020.1"/>
    <property type="molecule type" value="Genomic_DNA"/>
</dbReference>
<dbReference type="AlphaFoldDB" id="A0A328B9B8"/>
<dbReference type="Proteomes" id="UP000248553">
    <property type="component" value="Unassembled WGS sequence"/>
</dbReference>
<evidence type="ECO:0000259" key="2">
    <source>
        <dbReference type="Pfam" id="PF12080"/>
    </source>
</evidence>
<reference evidence="4" key="1">
    <citation type="submission" date="2018-05" db="EMBL/GenBank/DDBJ databases">
        <authorList>
            <person name="Nie L."/>
        </authorList>
    </citation>
    <scope>NUCLEOTIDE SEQUENCE [LARGE SCALE GENOMIC DNA]</scope>
    <source>
        <strain evidence="4">NL</strain>
    </source>
</reference>
<dbReference type="InterPro" id="IPR022719">
    <property type="entry name" value="Motility-assoc_prot_GldM_C"/>
</dbReference>
<feature type="signal peptide" evidence="1">
    <location>
        <begin position="1"/>
        <end position="30"/>
    </location>
</feature>
<keyword evidence="4" id="KW-1185">Reference proteome</keyword>
<evidence type="ECO:0000256" key="1">
    <source>
        <dbReference type="SAM" id="SignalP"/>
    </source>
</evidence>
<feature type="chain" id="PRO_5016445613" description="Gliding motility-associated protein GldM C-terminal domain-containing protein" evidence="1">
    <location>
        <begin position="31"/>
        <end position="275"/>
    </location>
</feature>
<feature type="domain" description="Gliding motility-associated protein GldM C-terminal" evidence="2">
    <location>
        <begin position="151"/>
        <end position="270"/>
    </location>
</feature>
<protein>
    <recommendedName>
        <fullName evidence="2">Gliding motility-associated protein GldM C-terminal domain-containing protein</fullName>
    </recommendedName>
</protein>
<evidence type="ECO:0000313" key="3">
    <source>
        <dbReference type="EMBL" id="RAK64020.1"/>
    </source>
</evidence>
<gene>
    <name evidence="3" type="ORF">DLM85_18910</name>
</gene>
<name>A0A328B9B8_9BACT</name>
<dbReference type="Pfam" id="PF12080">
    <property type="entry name" value="GldM_4th"/>
    <property type="match status" value="1"/>
</dbReference>
<keyword evidence="1" id="KW-0732">Signal</keyword>
<evidence type="ECO:0000313" key="4">
    <source>
        <dbReference type="Proteomes" id="UP000248553"/>
    </source>
</evidence>
<dbReference type="OrthoDB" id="9823341at2"/>
<comment type="caution">
    <text evidence="3">The sequence shown here is derived from an EMBL/GenBank/DDBJ whole genome shotgun (WGS) entry which is preliminary data.</text>
</comment>
<accession>A0A328B9B8</accession>